<evidence type="ECO:0000313" key="3">
    <source>
        <dbReference type="Proteomes" id="UP000245202"/>
    </source>
</evidence>
<gene>
    <name evidence="2" type="ORF">PAT3040_00646</name>
</gene>
<dbReference type="Pfam" id="PF13921">
    <property type="entry name" value="Myb_DNA-bind_6"/>
    <property type="match status" value="1"/>
</dbReference>
<dbReference type="EMBL" id="BDQX01000036">
    <property type="protein sequence ID" value="GBG06141.1"/>
    <property type="molecule type" value="Genomic_DNA"/>
</dbReference>
<evidence type="ECO:0000313" key="2">
    <source>
        <dbReference type="EMBL" id="GBG06141.1"/>
    </source>
</evidence>
<evidence type="ECO:0000256" key="1">
    <source>
        <dbReference type="SAM" id="Coils"/>
    </source>
</evidence>
<dbReference type="InterPro" id="IPR014243">
    <property type="entry name" value="RsfA-like"/>
</dbReference>
<feature type="coiled-coil region" evidence="1">
    <location>
        <begin position="126"/>
        <end position="181"/>
    </location>
</feature>
<dbReference type="PANTHER" id="PTHR41302:SF2">
    <property type="entry name" value="PRESPORE SPECIFIC TRANSCRIPTIONAL ACTIVATOR RSFA"/>
    <property type="match status" value="1"/>
</dbReference>
<keyword evidence="3" id="KW-1185">Reference proteome</keyword>
<name>A0A2R5ERY2_9BACL</name>
<dbReference type="NCBIfam" id="TIGR02894">
    <property type="entry name" value="DNA_bind_RsfA"/>
    <property type="match status" value="1"/>
</dbReference>
<dbReference type="Proteomes" id="UP000245202">
    <property type="component" value="Unassembled WGS sequence"/>
</dbReference>
<dbReference type="PANTHER" id="PTHR41302">
    <property type="entry name" value="PRESPORE-SPECIFIC TRANSCRIPTIONAL REGULATOR RSFA-RELATED"/>
    <property type="match status" value="1"/>
</dbReference>
<protein>
    <submittedName>
        <fullName evidence="2">RsfA family transcriptional regulator</fullName>
    </submittedName>
</protein>
<comment type="caution">
    <text evidence="2">The sequence shown here is derived from an EMBL/GenBank/DDBJ whole genome shotgun (WGS) entry which is preliminary data.</text>
</comment>
<dbReference type="AlphaFoldDB" id="A0A2R5ERY2"/>
<dbReference type="RefSeq" id="WP_108991503.1">
    <property type="nucleotide sequence ID" value="NZ_BDQX01000036.1"/>
</dbReference>
<sequence length="220" mass="25623">MTAVRQDAWSPDDDLILAEVTLRHIREGSTQLAAFEEVGERIGRTSAACGFRWNSCVRKRYEDAIQIAKQQRQKRNYLKKQTVTAASAVTSQVSSISVFETEERIFKGDTNSLDEGLSVDAVIRFLRTWKSTYQDLSRQIKLFEKEMKDKEEELFRLRSENERLNHEVNNAQTDYRTVNDDYKTLIQIMDRARRLTVFSGEEEAKPRFKMDANGNLERIE</sequence>
<accession>A0A2R5ERY2</accession>
<organism evidence="2 3">
    <name type="scientific">Paenibacillus agaridevorans</name>
    <dbReference type="NCBI Taxonomy" id="171404"/>
    <lineage>
        <taxon>Bacteria</taxon>
        <taxon>Bacillati</taxon>
        <taxon>Bacillota</taxon>
        <taxon>Bacilli</taxon>
        <taxon>Bacillales</taxon>
        <taxon>Paenibacillaceae</taxon>
        <taxon>Paenibacillus</taxon>
    </lineage>
</organism>
<keyword evidence="1" id="KW-0175">Coiled coil</keyword>
<reference evidence="2 3" key="1">
    <citation type="submission" date="2017-08" db="EMBL/GenBank/DDBJ databases">
        <title>Substantial Increase in Enzyme Production by Combined Drug-Resistance Mutations in Paenibacillus agaridevorans.</title>
        <authorList>
            <person name="Tanaka Y."/>
            <person name="Funane K."/>
            <person name="Hosaka T."/>
            <person name="Shiwa Y."/>
            <person name="Fujita N."/>
            <person name="Miyazaki T."/>
            <person name="Yoshikawa H."/>
            <person name="Murakami K."/>
            <person name="Kasahara K."/>
            <person name="Inaoka T."/>
            <person name="Hiraga Y."/>
            <person name="Ochi K."/>
        </authorList>
    </citation>
    <scope>NUCLEOTIDE SEQUENCE [LARGE SCALE GENOMIC DNA]</scope>
    <source>
        <strain evidence="2 3">T-3040</strain>
    </source>
</reference>
<proteinExistence type="predicted"/>